<evidence type="ECO:0000256" key="1">
    <source>
        <dbReference type="SAM" id="Phobius"/>
    </source>
</evidence>
<reference evidence="2 3" key="1">
    <citation type="submission" date="2022-04" db="EMBL/GenBank/DDBJ databases">
        <title>Positive selection, recombination, and allopatry shape intraspecific diversity of widespread and dominant cyanobacteria.</title>
        <authorList>
            <person name="Wei J."/>
            <person name="Shu W."/>
            <person name="Hu C."/>
        </authorList>
    </citation>
    <scope>NUCLEOTIDE SEQUENCE [LARGE SCALE GENOMIC DNA]</scope>
    <source>
        <strain evidence="2 3">GB2-A5</strain>
    </source>
</reference>
<evidence type="ECO:0008006" key="4">
    <source>
        <dbReference type="Google" id="ProtNLM"/>
    </source>
</evidence>
<dbReference type="RefSeq" id="WP_190418159.1">
    <property type="nucleotide sequence ID" value="NZ_JAMPKK010000034.1"/>
</dbReference>
<feature type="transmembrane region" description="Helical" evidence="1">
    <location>
        <begin position="42"/>
        <end position="60"/>
    </location>
</feature>
<dbReference type="EMBL" id="JAMPKK010000034">
    <property type="protein sequence ID" value="MEP0865900.1"/>
    <property type="molecule type" value="Genomic_DNA"/>
</dbReference>
<protein>
    <recommendedName>
        <fullName evidence="4">NADH dehydrogenase subunit 5</fullName>
    </recommendedName>
</protein>
<evidence type="ECO:0000313" key="2">
    <source>
        <dbReference type="EMBL" id="MEP0865900.1"/>
    </source>
</evidence>
<keyword evidence="1" id="KW-0472">Membrane</keyword>
<feature type="transmembrane region" description="Helical" evidence="1">
    <location>
        <begin position="16"/>
        <end position="36"/>
    </location>
</feature>
<keyword evidence="3" id="KW-1185">Reference proteome</keyword>
<gene>
    <name evidence="2" type="ORF">NDI37_15640</name>
</gene>
<keyword evidence="1" id="KW-0812">Transmembrane</keyword>
<comment type="caution">
    <text evidence="2">The sequence shown here is derived from an EMBL/GenBank/DDBJ whole genome shotgun (WGS) entry which is preliminary data.</text>
</comment>
<evidence type="ECO:0000313" key="3">
    <source>
        <dbReference type="Proteomes" id="UP001442494"/>
    </source>
</evidence>
<name>A0ABV0JR00_9CYAN</name>
<dbReference type="Proteomes" id="UP001442494">
    <property type="component" value="Unassembled WGS sequence"/>
</dbReference>
<keyword evidence="1" id="KW-1133">Transmembrane helix</keyword>
<accession>A0ABV0JR00</accession>
<proteinExistence type="predicted"/>
<sequence length="75" mass="8608">MPEDFKDPLIAWNLRNLDIIFTSILFIGLAFLLGWLTRKNPYALWTTLVTAGLIILLLLVTQNDHGFAFFSLKLE</sequence>
<organism evidence="2 3">
    <name type="scientific">Funiculus sociatus GB2-A5</name>
    <dbReference type="NCBI Taxonomy" id="2933946"/>
    <lineage>
        <taxon>Bacteria</taxon>
        <taxon>Bacillati</taxon>
        <taxon>Cyanobacteriota</taxon>
        <taxon>Cyanophyceae</taxon>
        <taxon>Coleofasciculales</taxon>
        <taxon>Coleofasciculaceae</taxon>
        <taxon>Funiculus</taxon>
    </lineage>
</organism>